<feature type="domain" description="Lipoprotein LPP20-like" evidence="2">
    <location>
        <begin position="29"/>
        <end position="135"/>
    </location>
</feature>
<evidence type="ECO:0000313" key="3">
    <source>
        <dbReference type="EMBL" id="HET97332.1"/>
    </source>
</evidence>
<evidence type="ECO:0000259" key="2">
    <source>
        <dbReference type="Pfam" id="PF02169"/>
    </source>
</evidence>
<accession>A0A7C2XLM6</accession>
<dbReference type="InterPro" id="IPR024952">
    <property type="entry name" value="LPP20-like_dom"/>
</dbReference>
<sequence>MTQKKLLLLVMVLALAGGGCATRELRTQPDWVDGVSERYPDQGYLVGRGRAADLAAAQDRARADLAKVFEVTVREQRSDEQRYLGGEGLVDAADRWELEVSRSLVTHTEQVVRGVRIAEVWRDPLSGERHALAVLARTPAAAGLRAEIGRLDEVTALQIERARSEGDLLRRIVAAGRAVESQVERAGLQRALQVVEASGLGVEPRWQLARLVADLEELSGRFRVKPVALGVEAATLNAALAGGVAAAGFTASPGADAFPLHVELRLDDLGRQDGWYWQRGTLALTLYDPAGTVRGTERWAIKESARDRESARRRAVEAAVALLGGQLREVLLGFVATD</sequence>
<name>A0A7C2XLM6_9BACT</name>
<organism evidence="3">
    <name type="scientific">Desulfurivibrio alkaliphilus</name>
    <dbReference type="NCBI Taxonomy" id="427923"/>
    <lineage>
        <taxon>Bacteria</taxon>
        <taxon>Pseudomonadati</taxon>
        <taxon>Thermodesulfobacteriota</taxon>
        <taxon>Desulfobulbia</taxon>
        <taxon>Desulfobulbales</taxon>
        <taxon>Desulfobulbaceae</taxon>
        <taxon>Desulfurivibrio</taxon>
    </lineage>
</organism>
<feature type="chain" id="PRO_5028019716" description="Lipoprotein LPP20-like domain-containing protein" evidence="1">
    <location>
        <begin position="22"/>
        <end position="338"/>
    </location>
</feature>
<feature type="signal peptide" evidence="1">
    <location>
        <begin position="1"/>
        <end position="21"/>
    </location>
</feature>
<keyword evidence="1" id="KW-0732">Signal</keyword>
<evidence type="ECO:0000256" key="1">
    <source>
        <dbReference type="SAM" id="SignalP"/>
    </source>
</evidence>
<comment type="caution">
    <text evidence="3">The sequence shown here is derived from an EMBL/GenBank/DDBJ whole genome shotgun (WGS) entry which is preliminary data.</text>
</comment>
<dbReference type="AlphaFoldDB" id="A0A7C2XLM6"/>
<dbReference type="Gene3D" id="3.10.28.20">
    <property type="entry name" value="Acetamidase/Formamidase-like domains"/>
    <property type="match status" value="1"/>
</dbReference>
<proteinExistence type="predicted"/>
<dbReference type="Proteomes" id="UP000885986">
    <property type="component" value="Unassembled WGS sequence"/>
</dbReference>
<protein>
    <recommendedName>
        <fullName evidence="2">Lipoprotein LPP20-like domain-containing protein</fullName>
    </recommendedName>
</protein>
<dbReference type="EMBL" id="DSDS01000029">
    <property type="protein sequence ID" value="HET97332.1"/>
    <property type="molecule type" value="Genomic_DNA"/>
</dbReference>
<dbReference type="PROSITE" id="PS51257">
    <property type="entry name" value="PROKAR_LIPOPROTEIN"/>
    <property type="match status" value="1"/>
</dbReference>
<gene>
    <name evidence="3" type="ORF">ENN98_01245</name>
</gene>
<dbReference type="Pfam" id="PF02169">
    <property type="entry name" value="LPP20"/>
    <property type="match status" value="1"/>
</dbReference>
<reference evidence="3" key="1">
    <citation type="journal article" date="2020" name="mSystems">
        <title>Genome- and Community-Level Interaction Insights into Carbon Utilization and Element Cycling Functions of Hydrothermarchaeota in Hydrothermal Sediment.</title>
        <authorList>
            <person name="Zhou Z."/>
            <person name="Liu Y."/>
            <person name="Xu W."/>
            <person name="Pan J."/>
            <person name="Luo Z.H."/>
            <person name="Li M."/>
        </authorList>
    </citation>
    <scope>NUCLEOTIDE SEQUENCE [LARGE SCALE GENOMIC DNA]</scope>
    <source>
        <strain evidence="3">SpSt-1224</strain>
    </source>
</reference>